<protein>
    <submittedName>
        <fullName evidence="4">Ribosomal protein L1-like protein</fullName>
    </submittedName>
</protein>
<accession>A0AAD9CW86</accession>
<proteinExistence type="inferred from homology"/>
<dbReference type="SUPFAM" id="SSF56808">
    <property type="entry name" value="Ribosomal protein L1"/>
    <property type="match status" value="1"/>
</dbReference>
<reference evidence="4" key="1">
    <citation type="submission" date="2023-02" db="EMBL/GenBank/DDBJ databases">
        <title>Identification and recombinant expression of a fungal hydrolase from Papiliotrema laurentii that hydrolyzes apple cutin and clears colloidal polyester polyurethane.</title>
        <authorList>
            <consortium name="DOE Joint Genome Institute"/>
            <person name="Roman V.A."/>
            <person name="Bojanowski C."/>
            <person name="Crable B.R."/>
            <person name="Wagner D.N."/>
            <person name="Hung C.S."/>
            <person name="Nadeau L.J."/>
            <person name="Schratz L."/>
            <person name="Haridas S."/>
            <person name="Pangilinan J."/>
            <person name="Lipzen A."/>
            <person name="Na H."/>
            <person name="Yan M."/>
            <person name="Ng V."/>
            <person name="Grigoriev I.V."/>
            <person name="Spatafora J.W."/>
            <person name="Barlow D."/>
            <person name="Biffinger J."/>
            <person name="Kelley-Loughnane N."/>
            <person name="Varaljay V.A."/>
            <person name="Crookes-Goodson W.J."/>
        </authorList>
    </citation>
    <scope>NUCLEOTIDE SEQUENCE</scope>
    <source>
        <strain evidence="4">5307AH</strain>
    </source>
</reference>
<dbReference type="InterPro" id="IPR028364">
    <property type="entry name" value="Ribosomal_uL1/biogenesis"/>
</dbReference>
<evidence type="ECO:0000256" key="3">
    <source>
        <dbReference type="ARBA" id="ARBA00023274"/>
    </source>
</evidence>
<comment type="similarity">
    <text evidence="1">Belongs to the universal ribosomal protein uL1 family.</text>
</comment>
<evidence type="ECO:0000256" key="1">
    <source>
        <dbReference type="ARBA" id="ARBA00010531"/>
    </source>
</evidence>
<dbReference type="AlphaFoldDB" id="A0AAD9CW86"/>
<dbReference type="InterPro" id="IPR023674">
    <property type="entry name" value="Ribosomal_uL1-like"/>
</dbReference>
<dbReference type="EMBL" id="JAODAN010000007">
    <property type="protein sequence ID" value="KAK1923236.1"/>
    <property type="molecule type" value="Genomic_DNA"/>
</dbReference>
<dbReference type="InterPro" id="IPR016095">
    <property type="entry name" value="Ribosomal_uL1_3-a/b-sand"/>
</dbReference>
<dbReference type="CDD" id="cd00403">
    <property type="entry name" value="Ribosomal_L1"/>
    <property type="match status" value="1"/>
</dbReference>
<dbReference type="GO" id="GO:0005762">
    <property type="term" value="C:mitochondrial large ribosomal subunit"/>
    <property type="evidence" value="ECO:0007669"/>
    <property type="project" value="TreeGrafter"/>
</dbReference>
<evidence type="ECO:0000313" key="5">
    <source>
        <dbReference type="Proteomes" id="UP001182556"/>
    </source>
</evidence>
<dbReference type="Proteomes" id="UP001182556">
    <property type="component" value="Unassembled WGS sequence"/>
</dbReference>
<keyword evidence="5" id="KW-1185">Reference proteome</keyword>
<dbReference type="Pfam" id="PF00687">
    <property type="entry name" value="Ribosomal_L1"/>
    <property type="match status" value="1"/>
</dbReference>
<dbReference type="PANTHER" id="PTHR36427:SF3">
    <property type="entry name" value="LARGE RIBOSOMAL SUBUNIT PROTEIN UL1M"/>
    <property type="match status" value="1"/>
</dbReference>
<dbReference type="PANTHER" id="PTHR36427">
    <property type="entry name" value="54S RIBOSOMAL PROTEIN L1, MITOCHONDRIAL"/>
    <property type="match status" value="1"/>
</dbReference>
<comment type="caution">
    <text evidence="4">The sequence shown here is derived from an EMBL/GenBank/DDBJ whole genome shotgun (WGS) entry which is preliminary data.</text>
</comment>
<keyword evidence="2 4" id="KW-0689">Ribosomal protein</keyword>
<dbReference type="GO" id="GO:0003735">
    <property type="term" value="F:structural constituent of ribosome"/>
    <property type="evidence" value="ECO:0007669"/>
    <property type="project" value="TreeGrafter"/>
</dbReference>
<keyword evidence="3" id="KW-0687">Ribonucleoprotein</keyword>
<evidence type="ECO:0000313" key="4">
    <source>
        <dbReference type="EMBL" id="KAK1923236.1"/>
    </source>
</evidence>
<dbReference type="Gene3D" id="3.40.50.790">
    <property type="match status" value="1"/>
</dbReference>
<evidence type="ECO:0000256" key="2">
    <source>
        <dbReference type="ARBA" id="ARBA00022980"/>
    </source>
</evidence>
<name>A0AAD9CW86_PAPLA</name>
<organism evidence="4 5">
    <name type="scientific">Papiliotrema laurentii</name>
    <name type="common">Cryptococcus laurentii</name>
    <dbReference type="NCBI Taxonomy" id="5418"/>
    <lineage>
        <taxon>Eukaryota</taxon>
        <taxon>Fungi</taxon>
        <taxon>Dikarya</taxon>
        <taxon>Basidiomycota</taxon>
        <taxon>Agaricomycotina</taxon>
        <taxon>Tremellomycetes</taxon>
        <taxon>Tremellales</taxon>
        <taxon>Rhynchogastremaceae</taxon>
        <taxon>Papiliotrema</taxon>
    </lineage>
</organism>
<sequence>MLASTSSRAVSRVATSSLNAAKPLASRAFSSTSPTFAKKKKDPNSMDVLEATRVLRALEIEKPGSAYSLTIYLARPKGKGSRAPTVRGRVVLPFDPRKSTDVLLVFAEANSISARLAREAGVAYVGAEDLFEPLLNGEIEPTKVLSTPGMLGSVTARLARFLGPKGLMPTVRRGGVGEGEELVEKIKEAKGATDWMSDARGVIRASVGRGHFSIPSVEANCRAMVDAVRTSMLANTSGGIDENLISRRSSKNKQVAGINRAVLQSSNGPRITLREL</sequence>
<dbReference type="Gene3D" id="3.30.190.20">
    <property type="match status" value="1"/>
</dbReference>
<gene>
    <name evidence="4" type="ORF">DB88DRAFT_455196</name>
</gene>